<evidence type="ECO:0000313" key="2">
    <source>
        <dbReference type="Proteomes" id="UP000095283"/>
    </source>
</evidence>
<feature type="region of interest" description="Disordered" evidence="1">
    <location>
        <begin position="8"/>
        <end position="70"/>
    </location>
</feature>
<dbReference type="Proteomes" id="UP000095283">
    <property type="component" value="Unplaced"/>
</dbReference>
<keyword evidence="2" id="KW-1185">Reference proteome</keyword>
<sequence length="124" mass="13993">MNEFFIVEEKGAHNHAMEPVGTPGSHAGLPKSKNEHNDDDDEHADGSDGEGDDETLDSKELTNNLNGSTVCSTPEERLEIEDKNWRRFDSIGLVLWYSGSLRLVSMWEIPFFILDFIFSCFLIS</sequence>
<evidence type="ECO:0000256" key="1">
    <source>
        <dbReference type="SAM" id="MobiDB-lite"/>
    </source>
</evidence>
<proteinExistence type="predicted"/>
<reference evidence="3" key="1">
    <citation type="submission" date="2016-11" db="UniProtKB">
        <authorList>
            <consortium name="WormBaseParasite"/>
        </authorList>
    </citation>
    <scope>IDENTIFICATION</scope>
</reference>
<accession>A0A1I7WSX5</accession>
<evidence type="ECO:0000313" key="3">
    <source>
        <dbReference type="WBParaSite" id="Hba_08286"/>
    </source>
</evidence>
<dbReference type="WBParaSite" id="Hba_08286">
    <property type="protein sequence ID" value="Hba_08286"/>
    <property type="gene ID" value="Hba_08286"/>
</dbReference>
<organism evidence="2 3">
    <name type="scientific">Heterorhabditis bacteriophora</name>
    <name type="common">Entomopathogenic nematode worm</name>
    <dbReference type="NCBI Taxonomy" id="37862"/>
    <lineage>
        <taxon>Eukaryota</taxon>
        <taxon>Metazoa</taxon>
        <taxon>Ecdysozoa</taxon>
        <taxon>Nematoda</taxon>
        <taxon>Chromadorea</taxon>
        <taxon>Rhabditida</taxon>
        <taxon>Rhabditina</taxon>
        <taxon>Rhabditomorpha</taxon>
        <taxon>Strongyloidea</taxon>
        <taxon>Heterorhabditidae</taxon>
        <taxon>Heterorhabditis</taxon>
    </lineage>
</organism>
<name>A0A1I7WSX5_HETBA</name>
<protein>
    <submittedName>
        <fullName evidence="3">FLYWCH-type domain-containing protein</fullName>
    </submittedName>
</protein>
<feature type="compositionally biased region" description="Acidic residues" evidence="1">
    <location>
        <begin position="37"/>
        <end position="55"/>
    </location>
</feature>
<feature type="compositionally biased region" description="Polar residues" evidence="1">
    <location>
        <begin position="61"/>
        <end position="70"/>
    </location>
</feature>
<dbReference type="AlphaFoldDB" id="A0A1I7WSX5"/>